<dbReference type="EMBL" id="DS268494">
    <property type="protein sequence ID" value="EFP11895.1"/>
    <property type="molecule type" value="Genomic_DNA"/>
</dbReference>
<dbReference type="OMA" id="RENNKWK"/>
<proteinExistence type="predicted"/>
<dbReference type="Proteomes" id="UP000008281">
    <property type="component" value="Unassembled WGS sequence"/>
</dbReference>
<evidence type="ECO:0000313" key="1">
    <source>
        <dbReference type="EMBL" id="EFP11895.1"/>
    </source>
</evidence>
<accession>E3MY07</accession>
<dbReference type="eggNOG" id="ENOG502THBE">
    <property type="taxonomic scope" value="Eukaryota"/>
</dbReference>
<evidence type="ECO:0000313" key="2">
    <source>
        <dbReference type="Proteomes" id="UP000008281"/>
    </source>
</evidence>
<keyword evidence="2" id="KW-1185">Reference proteome</keyword>
<dbReference type="AlphaFoldDB" id="E3MY07"/>
<organism evidence="2">
    <name type="scientific">Caenorhabditis remanei</name>
    <name type="common">Caenorhabditis vulgaris</name>
    <dbReference type="NCBI Taxonomy" id="31234"/>
    <lineage>
        <taxon>Eukaryota</taxon>
        <taxon>Metazoa</taxon>
        <taxon>Ecdysozoa</taxon>
        <taxon>Nematoda</taxon>
        <taxon>Chromadorea</taxon>
        <taxon>Rhabditida</taxon>
        <taxon>Rhabditina</taxon>
        <taxon>Rhabditomorpha</taxon>
        <taxon>Rhabditoidea</taxon>
        <taxon>Rhabditidae</taxon>
        <taxon>Peloderinae</taxon>
        <taxon>Caenorhabditis</taxon>
    </lineage>
</organism>
<reference evidence="1" key="1">
    <citation type="submission" date="2007-07" db="EMBL/GenBank/DDBJ databases">
        <title>PCAP assembly of the Caenorhabditis remanei genome.</title>
        <authorList>
            <consortium name="The Caenorhabditis remanei Sequencing Consortium"/>
            <person name="Wilson R.K."/>
        </authorList>
    </citation>
    <scope>NUCLEOTIDE SEQUENCE [LARGE SCALE GENOMIC DNA]</scope>
    <source>
        <strain evidence="1">PB4641</strain>
    </source>
</reference>
<protein>
    <submittedName>
        <fullName evidence="1">Uncharacterized protein</fullName>
    </submittedName>
</protein>
<dbReference type="FunCoup" id="E3MY07">
    <property type="interactions" value="1749"/>
</dbReference>
<dbReference type="HOGENOM" id="CLU_1116587_0_0_1"/>
<gene>
    <name evidence="1" type="ORF">CRE_29347</name>
</gene>
<sequence>MNQKATMTSITPPPVAQAGANNGKILHRIEDIAYSDADTFPEFSNRDGSKETTTNDKHWQLIMIRVPEQPNDTHIKTINDAITNEMRATWKTPPTSFVYVAAPHISILNLAHGVAKKHFGEKTALRSSFFFSEPKNDKVGGRAHFHISDFQKLQFMIARDSELKSLKYEVILGAARFSWNKLETRGDMEKRIESTLFELMRVLPNLVLFLGPIVFDTLYEILEKQKRKSINTAKPGVPIVENFKRENNKWKRVQKHGATSISVPLC</sequence>
<dbReference type="OrthoDB" id="5774123at2759"/>
<name>E3MY07_CAERE</name>
<dbReference type="InParanoid" id="E3MY07"/>